<evidence type="ECO:0000256" key="2">
    <source>
        <dbReference type="ARBA" id="ARBA00022679"/>
    </source>
</evidence>
<dbReference type="EC" id="2.8.1.13" evidence="9"/>
<dbReference type="InterPro" id="IPR046884">
    <property type="entry name" value="MnmA-like_central"/>
</dbReference>
<dbReference type="InterPro" id="IPR004506">
    <property type="entry name" value="MnmA-like"/>
</dbReference>
<evidence type="ECO:0000259" key="10">
    <source>
        <dbReference type="Pfam" id="PF20258"/>
    </source>
</evidence>
<dbReference type="Pfam" id="PF20259">
    <property type="entry name" value="tRNA_Me_trans_M"/>
    <property type="match status" value="1"/>
</dbReference>
<evidence type="ECO:0000256" key="4">
    <source>
        <dbReference type="ARBA" id="ARBA00022741"/>
    </source>
</evidence>
<dbReference type="InterPro" id="IPR046885">
    <property type="entry name" value="MnmA-like_C"/>
</dbReference>
<keyword evidence="7" id="KW-1015">Disulfide bond</keyword>
<evidence type="ECO:0000259" key="11">
    <source>
        <dbReference type="Pfam" id="PF20259"/>
    </source>
</evidence>
<reference evidence="12 13" key="1">
    <citation type="journal article" date="2016" name="Nat. Commun.">
        <title>Thousands of microbial genomes shed light on interconnected biogeochemical processes in an aquifer system.</title>
        <authorList>
            <person name="Anantharaman K."/>
            <person name="Brown C.T."/>
            <person name="Hug L.A."/>
            <person name="Sharon I."/>
            <person name="Castelle C.J."/>
            <person name="Probst A.J."/>
            <person name="Thomas B.C."/>
            <person name="Singh A."/>
            <person name="Wilkins M.J."/>
            <person name="Karaoz U."/>
            <person name="Brodie E.L."/>
            <person name="Williams K.H."/>
            <person name="Hubbard S.S."/>
            <person name="Banfield J.F."/>
        </authorList>
    </citation>
    <scope>NUCLEOTIDE SEQUENCE [LARGE SCALE GENOMIC DNA]</scope>
</reference>
<feature type="binding site" evidence="9">
    <location>
        <begin position="22"/>
        <end position="29"/>
    </location>
    <ligand>
        <name>ATP</name>
        <dbReference type="ChEBI" id="CHEBI:30616"/>
    </ligand>
</feature>
<feature type="binding site" evidence="9">
    <location>
        <position position="48"/>
    </location>
    <ligand>
        <name>ATP</name>
        <dbReference type="ChEBI" id="CHEBI:30616"/>
    </ligand>
</feature>
<comment type="function">
    <text evidence="9">Catalyzes the 2-thiolation of uridine at the wobble position (U34) of tRNA, leading to the formation of s(2)U34.</text>
</comment>
<dbReference type="FunFam" id="2.30.30.280:FF:000001">
    <property type="entry name" value="tRNA-specific 2-thiouridylase MnmA"/>
    <property type="match status" value="1"/>
</dbReference>
<dbReference type="GO" id="GO:0005524">
    <property type="term" value="F:ATP binding"/>
    <property type="evidence" value="ECO:0007669"/>
    <property type="project" value="UniProtKB-KW"/>
</dbReference>
<comment type="subcellular location">
    <subcellularLocation>
        <location evidence="9">Cytoplasm</location>
    </subcellularLocation>
</comment>
<evidence type="ECO:0000256" key="6">
    <source>
        <dbReference type="ARBA" id="ARBA00022884"/>
    </source>
</evidence>
<dbReference type="SUPFAM" id="SSF52402">
    <property type="entry name" value="Adenine nucleotide alpha hydrolases-like"/>
    <property type="match status" value="1"/>
</dbReference>
<comment type="caution">
    <text evidence="12">The sequence shown here is derived from an EMBL/GenBank/DDBJ whole genome shotgun (WGS) entry which is preliminary data.</text>
</comment>
<feature type="domain" description="tRNA-specific 2-thiouridylase MnmA-like C-terminal" evidence="10">
    <location>
        <begin position="300"/>
        <end position="370"/>
    </location>
</feature>
<feature type="active site" description="Nucleophile" evidence="9">
    <location>
        <position position="111"/>
    </location>
</feature>
<keyword evidence="5 9" id="KW-0067">ATP-binding</keyword>
<dbReference type="HAMAP" id="MF_00144">
    <property type="entry name" value="tRNA_thiouridyl_MnmA"/>
    <property type="match status" value="1"/>
</dbReference>
<evidence type="ECO:0000313" key="13">
    <source>
        <dbReference type="Proteomes" id="UP000176604"/>
    </source>
</evidence>
<dbReference type="GO" id="GO:0103016">
    <property type="term" value="F:tRNA-uridine 2-sulfurtransferase activity"/>
    <property type="evidence" value="ECO:0007669"/>
    <property type="project" value="UniProtKB-EC"/>
</dbReference>
<evidence type="ECO:0000256" key="7">
    <source>
        <dbReference type="ARBA" id="ARBA00023157"/>
    </source>
</evidence>
<gene>
    <name evidence="9" type="primary">mnmA</name>
    <name evidence="12" type="ORF">A3J43_00730</name>
</gene>
<evidence type="ECO:0000256" key="5">
    <source>
        <dbReference type="ARBA" id="ARBA00022840"/>
    </source>
</evidence>
<evidence type="ECO:0000256" key="9">
    <source>
        <dbReference type="HAMAP-Rule" id="MF_00144"/>
    </source>
</evidence>
<dbReference type="AlphaFoldDB" id="A0A1F7UJK5"/>
<dbReference type="Gene3D" id="2.40.30.10">
    <property type="entry name" value="Translation factors"/>
    <property type="match status" value="1"/>
</dbReference>
<feature type="binding site" evidence="9">
    <location>
        <position position="135"/>
    </location>
    <ligand>
        <name>ATP</name>
        <dbReference type="ChEBI" id="CHEBI:30616"/>
    </ligand>
</feature>
<name>A0A1F7UJK5_9BACT</name>
<keyword evidence="4 9" id="KW-0547">Nucleotide-binding</keyword>
<dbReference type="Pfam" id="PF20258">
    <property type="entry name" value="tRNA_Me_trans_C"/>
    <property type="match status" value="1"/>
</dbReference>
<keyword evidence="6 9" id="KW-0694">RNA-binding</keyword>
<feature type="site" description="Interaction with tRNA" evidence="9">
    <location>
        <position position="136"/>
    </location>
</feature>
<comment type="similarity">
    <text evidence="9">Belongs to the MnmA/TRMU family.</text>
</comment>
<dbReference type="NCBIfam" id="TIGR00420">
    <property type="entry name" value="trmU"/>
    <property type="match status" value="1"/>
</dbReference>
<dbReference type="PANTHER" id="PTHR11933:SF5">
    <property type="entry name" value="MITOCHONDRIAL TRNA-SPECIFIC 2-THIOURIDYLASE 1"/>
    <property type="match status" value="1"/>
</dbReference>
<dbReference type="InterPro" id="IPR014729">
    <property type="entry name" value="Rossmann-like_a/b/a_fold"/>
</dbReference>
<feature type="region of interest" description="Interaction with tRNA" evidence="9">
    <location>
        <begin position="166"/>
        <end position="168"/>
    </location>
</feature>
<dbReference type="Gene3D" id="3.40.50.620">
    <property type="entry name" value="HUPs"/>
    <property type="match status" value="1"/>
</dbReference>
<dbReference type="Pfam" id="PF03054">
    <property type="entry name" value="tRNA_Me_trans"/>
    <property type="match status" value="1"/>
</dbReference>
<evidence type="ECO:0000256" key="3">
    <source>
        <dbReference type="ARBA" id="ARBA00022694"/>
    </source>
</evidence>
<evidence type="ECO:0000256" key="1">
    <source>
        <dbReference type="ARBA" id="ARBA00022555"/>
    </source>
</evidence>
<keyword evidence="3 9" id="KW-0819">tRNA processing</keyword>
<keyword evidence="1 9" id="KW-0820">tRNA-binding</keyword>
<dbReference type="GO" id="GO:0005737">
    <property type="term" value="C:cytoplasm"/>
    <property type="evidence" value="ECO:0007669"/>
    <property type="project" value="UniProtKB-SubCell"/>
</dbReference>
<dbReference type="STRING" id="1802397.A3J43_00730"/>
<organism evidence="12 13">
    <name type="scientific">Candidatus Uhrbacteria bacterium RIFCSPHIGHO2_12_FULL_54_23</name>
    <dbReference type="NCBI Taxonomy" id="1802397"/>
    <lineage>
        <taxon>Bacteria</taxon>
        <taxon>Candidatus Uhriibacteriota</taxon>
    </lineage>
</organism>
<feature type="domain" description="tRNA-specific 2-thiouridylase MnmA-like central" evidence="11">
    <location>
        <begin position="224"/>
        <end position="287"/>
    </location>
</feature>
<dbReference type="NCBIfam" id="NF001138">
    <property type="entry name" value="PRK00143.1"/>
    <property type="match status" value="1"/>
</dbReference>
<evidence type="ECO:0000313" key="12">
    <source>
        <dbReference type="EMBL" id="OGL77914.1"/>
    </source>
</evidence>
<dbReference type="GO" id="GO:0002143">
    <property type="term" value="P:tRNA wobble position uridine thiolation"/>
    <property type="evidence" value="ECO:0007669"/>
    <property type="project" value="TreeGrafter"/>
</dbReference>
<dbReference type="InterPro" id="IPR023382">
    <property type="entry name" value="MnmA-like_central_sf"/>
</dbReference>
<keyword evidence="2 9" id="KW-0808">Transferase</keyword>
<dbReference type="EMBL" id="MGEF01000048">
    <property type="protein sequence ID" value="OGL77914.1"/>
    <property type="molecule type" value="Genomic_DNA"/>
</dbReference>
<dbReference type="CDD" id="cd01998">
    <property type="entry name" value="MnmA_TRMU-like"/>
    <property type="match status" value="1"/>
</dbReference>
<dbReference type="GO" id="GO:0000049">
    <property type="term" value="F:tRNA binding"/>
    <property type="evidence" value="ECO:0007669"/>
    <property type="project" value="UniProtKB-KW"/>
</dbReference>
<sequence length="390" mass="43313">MARIWNKHKQTNTPLKRKVIVGLSGGVDSAVAALFLKMQGFAVRAVFMLNWSESASGCHWEWDYESAKMAARHLDIPLELWNFEAVYRTEVYEPFIASLARGETPNPDVICNRHVKFGAFLEKARSEGADWVATGHYAQIDACARDVRTQVHATDVKLLSGVDATKDQSYFLATLGQDQLSSILFPLGGITKKEVRRIAHAHRLPNAGRKDSYGICFIGEQPMKEFLRTRVPYAKGPMVTVEGAQAGEHEGLPFYTIGQRKGIGIGGRGPFYAVEKRVAENTLIVAQGNDHPALFTNTAAVVEMHWIRGEPSLPLYGRVRHRHLQPLQDAVIQRQEGTYVILFSVPQRAVTPGQFLAVYQEEECLGGGVIASANPKSEALHKHQFQNPNT</sequence>
<feature type="active site" description="Cysteine persulfide intermediate" evidence="9">
    <location>
        <position position="216"/>
    </location>
</feature>
<dbReference type="PANTHER" id="PTHR11933">
    <property type="entry name" value="TRNA 5-METHYLAMINOMETHYL-2-THIOURIDYLATE -METHYLTRANSFERASE"/>
    <property type="match status" value="1"/>
</dbReference>
<feature type="site" description="Interaction with tRNA" evidence="9">
    <location>
        <position position="354"/>
    </location>
</feature>
<comment type="caution">
    <text evidence="9">Lacks conserved residue(s) required for the propagation of feature annotation.</text>
</comment>
<accession>A0A1F7UJK5</accession>
<dbReference type="Proteomes" id="UP000176604">
    <property type="component" value="Unassembled WGS sequence"/>
</dbReference>
<dbReference type="Gene3D" id="2.30.30.280">
    <property type="entry name" value="Adenine nucleotide alpha hydrolases-like domains"/>
    <property type="match status" value="1"/>
</dbReference>
<evidence type="ECO:0000256" key="8">
    <source>
        <dbReference type="ARBA" id="ARBA00051542"/>
    </source>
</evidence>
<feature type="region of interest" description="Interaction with target base in tRNA" evidence="9">
    <location>
        <begin position="106"/>
        <end position="108"/>
    </location>
</feature>
<keyword evidence="9" id="KW-0963">Cytoplasm</keyword>
<comment type="catalytic activity">
    <reaction evidence="8 9">
        <text>S-sulfanyl-L-cysteinyl-[protein] + uridine(34) in tRNA + AH2 + ATP = 2-thiouridine(34) in tRNA + L-cysteinyl-[protein] + A + AMP + diphosphate + H(+)</text>
        <dbReference type="Rhea" id="RHEA:47032"/>
        <dbReference type="Rhea" id="RHEA-COMP:10131"/>
        <dbReference type="Rhea" id="RHEA-COMP:11726"/>
        <dbReference type="Rhea" id="RHEA-COMP:11727"/>
        <dbReference type="Rhea" id="RHEA-COMP:11728"/>
        <dbReference type="ChEBI" id="CHEBI:13193"/>
        <dbReference type="ChEBI" id="CHEBI:15378"/>
        <dbReference type="ChEBI" id="CHEBI:17499"/>
        <dbReference type="ChEBI" id="CHEBI:29950"/>
        <dbReference type="ChEBI" id="CHEBI:30616"/>
        <dbReference type="ChEBI" id="CHEBI:33019"/>
        <dbReference type="ChEBI" id="CHEBI:61963"/>
        <dbReference type="ChEBI" id="CHEBI:65315"/>
        <dbReference type="ChEBI" id="CHEBI:87170"/>
        <dbReference type="ChEBI" id="CHEBI:456215"/>
        <dbReference type="EC" id="2.8.1.13"/>
    </reaction>
</comment>
<proteinExistence type="inferred from homology"/>
<protein>
    <recommendedName>
        <fullName evidence="9">tRNA-specific 2-thiouridylase MnmA</fullName>
        <ecNumber evidence="9">2.8.1.13</ecNumber>
    </recommendedName>
</protein>